<organism evidence="2">
    <name type="scientific">Brassica oleracea</name>
    <name type="common">Wild cabbage</name>
    <dbReference type="NCBI Taxonomy" id="3712"/>
    <lineage>
        <taxon>Eukaryota</taxon>
        <taxon>Viridiplantae</taxon>
        <taxon>Streptophyta</taxon>
        <taxon>Embryophyta</taxon>
        <taxon>Tracheophyta</taxon>
        <taxon>Spermatophyta</taxon>
        <taxon>Magnoliopsida</taxon>
        <taxon>eudicotyledons</taxon>
        <taxon>Gunneridae</taxon>
        <taxon>Pentapetalae</taxon>
        <taxon>rosids</taxon>
        <taxon>malvids</taxon>
        <taxon>Brassicales</taxon>
        <taxon>Brassicaceae</taxon>
        <taxon>Brassiceae</taxon>
        <taxon>Brassica</taxon>
    </lineage>
</organism>
<gene>
    <name evidence="2" type="ORF">BOLC1T05595H</name>
</gene>
<dbReference type="EMBL" id="LR031878">
    <property type="protein sequence ID" value="VDD53206.1"/>
    <property type="molecule type" value="Genomic_DNA"/>
</dbReference>
<protein>
    <submittedName>
        <fullName evidence="2">Uncharacterized protein</fullName>
    </submittedName>
</protein>
<feature type="compositionally biased region" description="Basic and acidic residues" evidence="1">
    <location>
        <begin position="19"/>
        <end position="38"/>
    </location>
</feature>
<feature type="region of interest" description="Disordered" evidence="1">
    <location>
        <begin position="19"/>
        <end position="62"/>
    </location>
</feature>
<sequence length="62" mass="7236">METPHAKELLKKMQKLEESQEHLKQEMSRLKVSTELKQRSRSASARRNIGAQRGGRARDHRP</sequence>
<accession>A0A3P6FXN7</accession>
<reference evidence="2" key="1">
    <citation type="submission" date="2018-11" db="EMBL/GenBank/DDBJ databases">
        <authorList>
            <consortium name="Genoscope - CEA"/>
            <person name="William W."/>
        </authorList>
    </citation>
    <scope>NUCLEOTIDE SEQUENCE</scope>
</reference>
<name>A0A3P6FXN7_BRAOL</name>
<dbReference type="AlphaFoldDB" id="A0A3P6FXN7"/>
<evidence type="ECO:0000256" key="1">
    <source>
        <dbReference type="SAM" id="MobiDB-lite"/>
    </source>
</evidence>
<evidence type="ECO:0000313" key="2">
    <source>
        <dbReference type="EMBL" id="VDD53206.1"/>
    </source>
</evidence>
<proteinExistence type="predicted"/>